<accession>A0A915JNY1</accession>
<keyword evidence="1" id="KW-1185">Reference proteome</keyword>
<dbReference type="Proteomes" id="UP000887565">
    <property type="component" value="Unplaced"/>
</dbReference>
<evidence type="ECO:0000313" key="2">
    <source>
        <dbReference type="WBParaSite" id="nRc.2.0.1.t27954-RA"/>
    </source>
</evidence>
<dbReference type="AlphaFoldDB" id="A0A915JNY1"/>
<reference evidence="2" key="1">
    <citation type="submission" date="2022-11" db="UniProtKB">
        <authorList>
            <consortium name="WormBaseParasite"/>
        </authorList>
    </citation>
    <scope>IDENTIFICATION</scope>
</reference>
<evidence type="ECO:0000313" key="1">
    <source>
        <dbReference type="Proteomes" id="UP000887565"/>
    </source>
</evidence>
<organism evidence="1 2">
    <name type="scientific">Romanomermis culicivorax</name>
    <name type="common">Nematode worm</name>
    <dbReference type="NCBI Taxonomy" id="13658"/>
    <lineage>
        <taxon>Eukaryota</taxon>
        <taxon>Metazoa</taxon>
        <taxon>Ecdysozoa</taxon>
        <taxon>Nematoda</taxon>
        <taxon>Enoplea</taxon>
        <taxon>Dorylaimia</taxon>
        <taxon>Mermithida</taxon>
        <taxon>Mermithoidea</taxon>
        <taxon>Mermithidae</taxon>
        <taxon>Romanomermis</taxon>
    </lineage>
</organism>
<protein>
    <submittedName>
        <fullName evidence="2">Uncharacterized protein</fullName>
    </submittedName>
</protein>
<sequence>MPTFKLIQALDLQGECDSRSQYCFADMVEFQTNDALLKKYTVQKAIQSLFDHKPRRIQPGQGSHIVSE</sequence>
<name>A0A915JNY1_ROMCU</name>
<proteinExistence type="predicted"/>
<dbReference type="WBParaSite" id="nRc.2.0.1.t27954-RA">
    <property type="protein sequence ID" value="nRc.2.0.1.t27954-RA"/>
    <property type="gene ID" value="nRc.2.0.1.g27954"/>
</dbReference>